<evidence type="ECO:0000259" key="1">
    <source>
        <dbReference type="SMART" id="SM00933"/>
    </source>
</evidence>
<evidence type="ECO:0000313" key="2">
    <source>
        <dbReference type="EMBL" id="HHI48954.1"/>
    </source>
</evidence>
<reference evidence="2" key="1">
    <citation type="journal article" date="2020" name="mSystems">
        <title>Genome- and Community-Level Interaction Insights into Carbon Utilization and Element Cycling Functions of Hydrothermarchaeota in Hydrothermal Sediment.</title>
        <authorList>
            <person name="Zhou Z."/>
            <person name="Liu Y."/>
            <person name="Xu W."/>
            <person name="Pan J."/>
            <person name="Luo Z.H."/>
            <person name="Li M."/>
        </authorList>
    </citation>
    <scope>NUCLEOTIDE SEQUENCE [LARGE SCALE GENOMIC DNA]</scope>
    <source>
        <strain evidence="2">SpSt-1038</strain>
    </source>
</reference>
<feature type="domain" description="NurA" evidence="1">
    <location>
        <begin position="53"/>
        <end position="311"/>
    </location>
</feature>
<dbReference type="SMART" id="SM00933">
    <property type="entry name" value="NurA"/>
    <property type="match status" value="1"/>
</dbReference>
<accession>A0A7J3UYU8</accession>
<sequence>MRLRALPGLLDEICEALRGHLDLPNAGIVSGFNEALKEEDLKELPLPGSDEIPVISAVDGGSNAVLMTPTLAVVLNRVYYNQFLGMKKMDHCETVEFISKTEVMKKEGKAIFRTEVYPISGGCPLDPLEIDTRDQSLMVGNMYGDMTRAVSIARRFCEWKMAERAVESGAECVLIDGALQTAFKGETEFANRLYQKAKERGAVIAGLSKSTIIYLESGYPVAGTVDFMARRKGYERWIIRLGMSEEWAHHATVYYARLHEAADRGYRLDVFEGATGGQLDSLLRGLLACSSYMWYPGYPYPLIDAHTYAKVGNHEVESLKGQILDRLSPEEAEKLELMERASAPHEVLDSLGG</sequence>
<name>A0A7J3UYU8_9CREN</name>
<organism evidence="2">
    <name type="scientific">Candidatus Methanosuratincola petrocarbonis</name>
    <name type="common">ex Vanwonterghem et al. 2016</name>
    <dbReference type="NCBI Taxonomy" id="1867261"/>
    <lineage>
        <taxon>Archaea</taxon>
        <taxon>Thermoproteota</taxon>
        <taxon>Methanosuratincolia</taxon>
        <taxon>Candidatus Methanomethylicales</taxon>
        <taxon>Candidatus Methanomethylicaceae</taxon>
        <taxon>Candidatus Methanosuratincola (ex Vanwonterghem et al. 2016)</taxon>
    </lineage>
</organism>
<proteinExistence type="predicted"/>
<dbReference type="AlphaFoldDB" id="A0A7J3UYU8"/>
<protein>
    <submittedName>
        <fullName evidence="2">DNA double-strand break repair nuclease NurA</fullName>
    </submittedName>
</protein>
<gene>
    <name evidence="2" type="ORF">ENL91_02150</name>
</gene>
<dbReference type="Pfam" id="PF09376">
    <property type="entry name" value="NurA"/>
    <property type="match status" value="1"/>
</dbReference>
<dbReference type="EMBL" id="DRVT01000023">
    <property type="protein sequence ID" value="HHI48954.1"/>
    <property type="molecule type" value="Genomic_DNA"/>
</dbReference>
<comment type="caution">
    <text evidence="2">The sequence shown here is derived from an EMBL/GenBank/DDBJ whole genome shotgun (WGS) entry which is preliminary data.</text>
</comment>
<dbReference type="InterPro" id="IPR018977">
    <property type="entry name" value="NurA_domain"/>
</dbReference>